<dbReference type="NCBIfam" id="TIGR02292">
    <property type="entry name" value="ygfB_yecA"/>
    <property type="match status" value="1"/>
</dbReference>
<dbReference type="EMBL" id="CP133548">
    <property type="protein sequence ID" value="WMS88471.1"/>
    <property type="molecule type" value="Genomic_DNA"/>
</dbReference>
<name>A0AA51RVM3_9GAMM</name>
<dbReference type="SUPFAM" id="SSF101327">
    <property type="entry name" value="YgfB-like"/>
    <property type="match status" value="1"/>
</dbReference>
<dbReference type="Pfam" id="PF03695">
    <property type="entry name" value="UPF0149"/>
    <property type="match status" value="1"/>
</dbReference>
<dbReference type="Gene3D" id="3.10.450.50">
    <property type="match status" value="1"/>
</dbReference>
<protein>
    <submittedName>
        <fullName evidence="1">UPF0149 family protein</fullName>
    </submittedName>
</protein>
<sequence>MQLITPLNAQELDDLDQALRDLQAMDLSTFDGFCTALVSSPNLLGSEQWLPQVFKEHSLDDAKIEAIVPLLIRHLNGIESILSRAPEKFDPLFLERDLHDSVDVIVENWCRGYTKGIALNAEDWNKEPESLQAYLYPILIFSGKAGEKVRQQSDRTQILQWKSEIAPAARNLYSHWYQQRNSSERSRQLPFTRSEPKTGRNELCPCGSGRKYKLCCGAH</sequence>
<reference evidence="1 2" key="1">
    <citation type="submission" date="2023-08" db="EMBL/GenBank/DDBJ databases">
        <title>Pleionea litopenaei sp. nov., isolated from stomach of juvenile Litopenaeus vannamei.</title>
        <authorList>
            <person name="Rho A.M."/>
            <person name="Hwang C.Y."/>
        </authorList>
    </citation>
    <scope>NUCLEOTIDE SEQUENCE [LARGE SCALE GENOMIC DNA]</scope>
    <source>
        <strain evidence="1 2">HL-JVS1</strain>
    </source>
</reference>
<dbReference type="Pfam" id="PF02810">
    <property type="entry name" value="SEC-C"/>
    <property type="match status" value="1"/>
</dbReference>
<keyword evidence="2" id="KW-1185">Reference proteome</keyword>
<dbReference type="SUPFAM" id="SSF103642">
    <property type="entry name" value="Sec-C motif"/>
    <property type="match status" value="1"/>
</dbReference>
<dbReference type="RefSeq" id="WP_309203685.1">
    <property type="nucleotide sequence ID" value="NZ_CP133548.1"/>
</dbReference>
<evidence type="ECO:0000313" key="1">
    <source>
        <dbReference type="EMBL" id="WMS88471.1"/>
    </source>
</evidence>
<accession>A0AA51RVM3</accession>
<organism evidence="1 2">
    <name type="scientific">Pleionea litopenaei</name>
    <dbReference type="NCBI Taxonomy" id="3070815"/>
    <lineage>
        <taxon>Bacteria</taxon>
        <taxon>Pseudomonadati</taxon>
        <taxon>Pseudomonadota</taxon>
        <taxon>Gammaproteobacteria</taxon>
        <taxon>Oceanospirillales</taxon>
        <taxon>Pleioneaceae</taxon>
        <taxon>Pleionea</taxon>
    </lineage>
</organism>
<dbReference type="KEGG" id="plei:Q9312_06035"/>
<dbReference type="InterPro" id="IPR036255">
    <property type="entry name" value="YgfB-like_sf"/>
</dbReference>
<evidence type="ECO:0000313" key="2">
    <source>
        <dbReference type="Proteomes" id="UP001239782"/>
    </source>
</evidence>
<proteinExistence type="predicted"/>
<gene>
    <name evidence="1" type="ORF">Q9312_06035</name>
</gene>
<dbReference type="AlphaFoldDB" id="A0AA51RVM3"/>
<dbReference type="InterPro" id="IPR004027">
    <property type="entry name" value="SEC_C_motif"/>
</dbReference>
<dbReference type="InterPro" id="IPR011978">
    <property type="entry name" value="YgfB-like"/>
</dbReference>
<dbReference type="Proteomes" id="UP001239782">
    <property type="component" value="Chromosome"/>
</dbReference>